<reference evidence="3" key="1">
    <citation type="submission" date="2020-10" db="EMBL/GenBank/DDBJ databases">
        <authorList>
            <person name="Gilroy R."/>
        </authorList>
    </citation>
    <scope>NUCLEOTIDE SEQUENCE</scope>
    <source>
        <strain evidence="3">CHK195-4489</strain>
    </source>
</reference>
<evidence type="ECO:0000256" key="1">
    <source>
        <dbReference type="ARBA" id="ARBA00022723"/>
    </source>
</evidence>
<comment type="caution">
    <text evidence="3">The sequence shown here is derived from an EMBL/GenBank/DDBJ whole genome shotgun (WGS) entry which is preliminary data.</text>
</comment>
<dbReference type="InterPro" id="IPR051610">
    <property type="entry name" value="GPI/OXD"/>
</dbReference>
<dbReference type="GO" id="GO:0046872">
    <property type="term" value="F:metal ion binding"/>
    <property type="evidence" value="ECO:0007669"/>
    <property type="project" value="UniProtKB-KW"/>
</dbReference>
<reference evidence="3" key="2">
    <citation type="journal article" date="2021" name="PeerJ">
        <title>Extensive microbial diversity within the chicken gut microbiome revealed by metagenomics and culture.</title>
        <authorList>
            <person name="Gilroy R."/>
            <person name="Ravi A."/>
            <person name="Getino M."/>
            <person name="Pursley I."/>
            <person name="Horton D.L."/>
            <person name="Alikhan N.F."/>
            <person name="Baker D."/>
            <person name="Gharbi K."/>
            <person name="Hall N."/>
            <person name="Watson M."/>
            <person name="Adriaenssens E.M."/>
            <person name="Foster-Nyarko E."/>
            <person name="Jarju S."/>
            <person name="Secka A."/>
            <person name="Antonio M."/>
            <person name="Oren A."/>
            <person name="Chaudhuri R.R."/>
            <person name="La Ragione R."/>
            <person name="Hildebrand F."/>
            <person name="Pallen M.J."/>
        </authorList>
    </citation>
    <scope>NUCLEOTIDE SEQUENCE</scope>
    <source>
        <strain evidence="3">CHK195-4489</strain>
    </source>
</reference>
<dbReference type="Gene3D" id="2.60.120.10">
    <property type="entry name" value="Jelly Rolls"/>
    <property type="match status" value="1"/>
</dbReference>
<dbReference type="CDD" id="cd02221">
    <property type="entry name" value="cupin_TM1287-like"/>
    <property type="match status" value="1"/>
</dbReference>
<organism evidence="3 4">
    <name type="scientific">Candidatus Egerieisoma faecipullorum</name>
    <dbReference type="NCBI Taxonomy" id="2840963"/>
    <lineage>
        <taxon>Bacteria</taxon>
        <taxon>Bacillati</taxon>
        <taxon>Bacillota</taxon>
        <taxon>Clostridia</taxon>
        <taxon>Eubacteriales</taxon>
        <taxon>Clostridiaceae</taxon>
        <taxon>Clostridiaceae incertae sedis</taxon>
        <taxon>Candidatus Egerieisoma</taxon>
    </lineage>
</organism>
<dbReference type="SUPFAM" id="SSF51182">
    <property type="entry name" value="RmlC-like cupins"/>
    <property type="match status" value="1"/>
</dbReference>
<feature type="domain" description="Cupin type-2" evidence="2">
    <location>
        <begin position="35"/>
        <end position="101"/>
    </location>
</feature>
<evidence type="ECO:0000313" key="4">
    <source>
        <dbReference type="Proteomes" id="UP000824089"/>
    </source>
</evidence>
<proteinExistence type="predicted"/>
<dbReference type="InterPro" id="IPR014710">
    <property type="entry name" value="RmlC-like_jellyroll"/>
</dbReference>
<dbReference type="AlphaFoldDB" id="A0A9D1I7W9"/>
<protein>
    <submittedName>
        <fullName evidence="3">Cupin domain-containing protein</fullName>
    </submittedName>
</protein>
<dbReference type="InterPro" id="IPR011051">
    <property type="entry name" value="RmlC_Cupin_sf"/>
</dbReference>
<evidence type="ECO:0000259" key="2">
    <source>
        <dbReference type="Pfam" id="PF07883"/>
    </source>
</evidence>
<dbReference type="InterPro" id="IPR013096">
    <property type="entry name" value="Cupin_2"/>
</dbReference>
<name>A0A9D1I7W9_9CLOT</name>
<dbReference type="PANTHER" id="PTHR35848:SF6">
    <property type="entry name" value="CUPIN TYPE-2 DOMAIN-CONTAINING PROTEIN"/>
    <property type="match status" value="1"/>
</dbReference>
<dbReference type="Proteomes" id="UP000824089">
    <property type="component" value="Unassembled WGS sequence"/>
</dbReference>
<gene>
    <name evidence="3" type="ORF">IAD50_06405</name>
</gene>
<keyword evidence="1" id="KW-0479">Metal-binding</keyword>
<evidence type="ECO:0000313" key="3">
    <source>
        <dbReference type="EMBL" id="HIU29908.1"/>
    </source>
</evidence>
<accession>A0A9D1I7W9</accession>
<dbReference type="PANTHER" id="PTHR35848">
    <property type="entry name" value="OXALATE-BINDING PROTEIN"/>
    <property type="match status" value="1"/>
</dbReference>
<sequence>MRIEENLNGGKGRAYIRELLDKKQMNGKCGLYAQITLEPGSSIGYHVHHGESETYFILQGEGEYNDNGALRGVREGDVTYTSDGCGHALKNTGKENLVFMALIIYI</sequence>
<dbReference type="EMBL" id="DVMM01000133">
    <property type="protein sequence ID" value="HIU29908.1"/>
    <property type="molecule type" value="Genomic_DNA"/>
</dbReference>
<dbReference type="Pfam" id="PF07883">
    <property type="entry name" value="Cupin_2"/>
    <property type="match status" value="1"/>
</dbReference>